<dbReference type="EMBL" id="CP016170">
    <property type="protein sequence ID" value="ANN66335.1"/>
    <property type="molecule type" value="Genomic_DNA"/>
</dbReference>
<protein>
    <recommendedName>
        <fullName evidence="4">RHS repeat-associated core domain-containing protein</fullName>
    </recommendedName>
</protein>
<dbReference type="RefSeq" id="WP_066347046.1">
    <property type="nucleotide sequence ID" value="NZ_CBCSFJ010000005.1"/>
</dbReference>
<dbReference type="SUPFAM" id="SSF56399">
    <property type="entry name" value="ADP-ribosylation"/>
    <property type="match status" value="1"/>
</dbReference>
<proteinExistence type="predicted"/>
<dbReference type="Proteomes" id="UP000091897">
    <property type="component" value="Chromosome"/>
</dbReference>
<feature type="compositionally biased region" description="Pro residues" evidence="1">
    <location>
        <begin position="198"/>
        <end position="212"/>
    </location>
</feature>
<evidence type="ECO:0000256" key="1">
    <source>
        <dbReference type="SAM" id="MobiDB-lite"/>
    </source>
</evidence>
<organism evidence="2 3">
    <name type="scientific">Bordetella bronchialis</name>
    <dbReference type="NCBI Taxonomy" id="463025"/>
    <lineage>
        <taxon>Bacteria</taxon>
        <taxon>Pseudomonadati</taxon>
        <taxon>Pseudomonadota</taxon>
        <taxon>Betaproteobacteria</taxon>
        <taxon>Burkholderiales</taxon>
        <taxon>Alcaligenaceae</taxon>
        <taxon>Bordetella</taxon>
    </lineage>
</organism>
<dbReference type="Gene3D" id="2.180.10.10">
    <property type="entry name" value="RHS repeat-associated core"/>
    <property type="match status" value="1"/>
</dbReference>
<gene>
    <name evidence="2" type="ORF">BAU06_08585</name>
</gene>
<evidence type="ECO:0000313" key="2">
    <source>
        <dbReference type="EMBL" id="ANN66335.1"/>
    </source>
</evidence>
<name>A0ABM6CQT7_9BORD</name>
<feature type="compositionally biased region" description="Pro residues" evidence="1">
    <location>
        <begin position="175"/>
        <end position="184"/>
    </location>
</feature>
<dbReference type="InterPro" id="IPR022385">
    <property type="entry name" value="Rhs_assc_core"/>
</dbReference>
<evidence type="ECO:0000313" key="3">
    <source>
        <dbReference type="Proteomes" id="UP000091897"/>
    </source>
</evidence>
<keyword evidence="3" id="KW-1185">Reference proteome</keyword>
<feature type="region of interest" description="Disordered" evidence="1">
    <location>
        <begin position="88"/>
        <end position="215"/>
    </location>
</feature>
<accession>A0ABM6CQT7</accession>
<evidence type="ECO:0008006" key="4">
    <source>
        <dbReference type="Google" id="ProtNLM"/>
    </source>
</evidence>
<sequence length="291" mass="30724">MADKTSLRYAGYHTDGTAGGYSLGNGYRLYLPGIMRFASPDSLSPFGPGGINAYAYCRGNPIDGSDPGGHIKLVDLMEDTGETTSLLEEQALRPASRSSTRTDHGTGDRSIGMENTHRDTSPPAPLDSSRRTTRRSSDRNGTASQRGSRAGTPQAASSLPTADDTNEALLQRESFPPPPLPAAEPPLRAAQLGLPASASPPGPPSGPGPRPTPAAGELALSIEGLLSANSVPHPHASDPLAPMREAAPSPRITSMPAMLYPRARHAGPWRALFNKAVQAYDAWRHPDPWLD</sequence>
<reference evidence="2 3" key="1">
    <citation type="submission" date="2016-06" db="EMBL/GenBank/DDBJ databases">
        <title>Complete genome sequences of Bordetella bronchialis and Bordetella flabilis.</title>
        <authorList>
            <person name="LiPuma J.J."/>
            <person name="Spilker T."/>
        </authorList>
    </citation>
    <scope>NUCLEOTIDE SEQUENCE [LARGE SCALE GENOMIC DNA]</scope>
    <source>
        <strain evidence="2 3">AU3182</strain>
    </source>
</reference>
<feature type="region of interest" description="Disordered" evidence="1">
    <location>
        <begin position="227"/>
        <end position="248"/>
    </location>
</feature>
<feature type="compositionally biased region" description="Low complexity" evidence="1">
    <location>
        <begin position="185"/>
        <end position="197"/>
    </location>
</feature>
<dbReference type="NCBIfam" id="TIGR03696">
    <property type="entry name" value="Rhs_assc_core"/>
    <property type="match status" value="1"/>
</dbReference>